<evidence type="ECO:0000313" key="2">
    <source>
        <dbReference type="EMBL" id="KAL0426825.1"/>
    </source>
</evidence>
<proteinExistence type="predicted"/>
<sequence length="181" mass="20596">MYFYYSLLLFAAFLQERDYETSSSGVADNYRLNLGADSSVISSSFDGPRQSGPDWMEFSERNKYSNLAAVVEESGGRGRLRRSSSSYPDFRQESSWESVGDRFMFFDDLEVNFRGSLPPGNFRRRARRSQEREKRAVETVFEEIHRSSPPDNVRPREREESLERESGSGNGSQGNSPVSAG</sequence>
<name>A0AAW2VEZ3_9LAMI</name>
<reference evidence="2" key="2">
    <citation type="journal article" date="2024" name="Plant">
        <title>Genomic evolution and insights into agronomic trait innovations of Sesamum species.</title>
        <authorList>
            <person name="Miao H."/>
            <person name="Wang L."/>
            <person name="Qu L."/>
            <person name="Liu H."/>
            <person name="Sun Y."/>
            <person name="Le M."/>
            <person name="Wang Q."/>
            <person name="Wei S."/>
            <person name="Zheng Y."/>
            <person name="Lin W."/>
            <person name="Duan Y."/>
            <person name="Cao H."/>
            <person name="Xiong S."/>
            <person name="Wang X."/>
            <person name="Wei L."/>
            <person name="Li C."/>
            <person name="Ma Q."/>
            <person name="Ju M."/>
            <person name="Zhao R."/>
            <person name="Li G."/>
            <person name="Mu C."/>
            <person name="Tian Q."/>
            <person name="Mei H."/>
            <person name="Zhang T."/>
            <person name="Gao T."/>
            <person name="Zhang H."/>
        </authorList>
    </citation>
    <scope>NUCLEOTIDE SEQUENCE</scope>
    <source>
        <strain evidence="2">KEN1</strain>
    </source>
</reference>
<reference evidence="2" key="1">
    <citation type="submission" date="2020-06" db="EMBL/GenBank/DDBJ databases">
        <authorList>
            <person name="Li T."/>
            <person name="Hu X."/>
            <person name="Zhang T."/>
            <person name="Song X."/>
            <person name="Zhang H."/>
            <person name="Dai N."/>
            <person name="Sheng W."/>
            <person name="Hou X."/>
            <person name="Wei L."/>
        </authorList>
    </citation>
    <scope>NUCLEOTIDE SEQUENCE</scope>
    <source>
        <strain evidence="2">KEN1</strain>
        <tissue evidence="2">Leaf</tissue>
    </source>
</reference>
<dbReference type="AlphaFoldDB" id="A0AAW2VEZ3"/>
<protein>
    <submittedName>
        <fullName evidence="2">Uncharacterized protein</fullName>
    </submittedName>
</protein>
<organism evidence="2">
    <name type="scientific">Sesamum latifolium</name>
    <dbReference type="NCBI Taxonomy" id="2727402"/>
    <lineage>
        <taxon>Eukaryota</taxon>
        <taxon>Viridiplantae</taxon>
        <taxon>Streptophyta</taxon>
        <taxon>Embryophyta</taxon>
        <taxon>Tracheophyta</taxon>
        <taxon>Spermatophyta</taxon>
        <taxon>Magnoliopsida</taxon>
        <taxon>eudicotyledons</taxon>
        <taxon>Gunneridae</taxon>
        <taxon>Pentapetalae</taxon>
        <taxon>asterids</taxon>
        <taxon>lamiids</taxon>
        <taxon>Lamiales</taxon>
        <taxon>Pedaliaceae</taxon>
        <taxon>Sesamum</taxon>
    </lineage>
</organism>
<gene>
    <name evidence="2" type="ORF">Slati_2857300</name>
</gene>
<feature type="compositionally biased region" description="Basic and acidic residues" evidence="1">
    <location>
        <begin position="128"/>
        <end position="166"/>
    </location>
</feature>
<accession>A0AAW2VEZ3</accession>
<dbReference type="EMBL" id="JACGWN010000010">
    <property type="protein sequence ID" value="KAL0426825.1"/>
    <property type="molecule type" value="Genomic_DNA"/>
</dbReference>
<feature type="region of interest" description="Disordered" evidence="1">
    <location>
        <begin position="117"/>
        <end position="181"/>
    </location>
</feature>
<comment type="caution">
    <text evidence="2">The sequence shown here is derived from an EMBL/GenBank/DDBJ whole genome shotgun (WGS) entry which is preliminary data.</text>
</comment>
<evidence type="ECO:0000256" key="1">
    <source>
        <dbReference type="SAM" id="MobiDB-lite"/>
    </source>
</evidence>